<accession>A0A0A2FX74</accession>
<evidence type="ECO:0000313" key="3">
    <source>
        <dbReference type="Proteomes" id="UP000030146"/>
    </source>
</evidence>
<evidence type="ECO:0000313" key="2">
    <source>
        <dbReference type="EMBL" id="KGN92784.1"/>
    </source>
</evidence>
<evidence type="ECO:0000259" key="1">
    <source>
        <dbReference type="Pfam" id="PF03756"/>
    </source>
</evidence>
<name>A0A0A2FX74_9PORP</name>
<protein>
    <recommendedName>
        <fullName evidence="1">A-factor biosynthesis hotdog domain-containing protein</fullName>
    </recommendedName>
</protein>
<gene>
    <name evidence="2" type="ORF">HR15_01955</name>
</gene>
<dbReference type="Pfam" id="PF03756">
    <property type="entry name" value="AfsA"/>
    <property type="match status" value="1"/>
</dbReference>
<keyword evidence="3" id="KW-1185">Reference proteome</keyword>
<organism evidence="2 3">
    <name type="scientific">Porphyromonas gulae</name>
    <dbReference type="NCBI Taxonomy" id="111105"/>
    <lineage>
        <taxon>Bacteria</taxon>
        <taxon>Pseudomonadati</taxon>
        <taxon>Bacteroidota</taxon>
        <taxon>Bacteroidia</taxon>
        <taxon>Bacteroidales</taxon>
        <taxon>Porphyromonadaceae</taxon>
        <taxon>Porphyromonas</taxon>
    </lineage>
</organism>
<comment type="caution">
    <text evidence="2">The sequence shown here is derived from an EMBL/GenBank/DDBJ whole genome shotgun (WGS) entry which is preliminary data.</text>
</comment>
<sequence>MENCSIQRDFLSKLAEDADAHNIKKIENAFVHKVNKDYVLISEIKEVPENYLNNDGEKDENCKFLYLVAFPKHDCVFCFDHELDHLPFMMTIELIRQAGIAIGHVIHKIPLKGFTNIMDCMNLNVLKFIELDVPLLIIINDIMLKNKPSRQERMMHFYLYQKNSLCASVDINASIMEKDIYRRLRLSSRAELIQNTSLDKVPTTNLQMLNKRISIK</sequence>
<dbReference type="RefSeq" id="WP_005874595.1">
    <property type="nucleotide sequence ID" value="NZ_JRAK01000036.1"/>
</dbReference>
<reference evidence="2 3" key="1">
    <citation type="submission" date="2014-08" db="EMBL/GenBank/DDBJ databases">
        <title>Porphyromonas gulae strain:COT-052_OH3439 Genome sequencing.</title>
        <authorList>
            <person name="Wallis C."/>
            <person name="Deusch O."/>
            <person name="O'Flynn C."/>
            <person name="Davis I."/>
            <person name="Jospin G."/>
            <person name="Darling A.E."/>
            <person name="Coil D.A."/>
            <person name="Alexiev A."/>
            <person name="Horsfall A."/>
            <person name="Kirkwood N."/>
            <person name="Harris S."/>
            <person name="Eisen J.A."/>
        </authorList>
    </citation>
    <scope>NUCLEOTIDE SEQUENCE [LARGE SCALE GENOMIC DNA]</scope>
    <source>
        <strain evidence="3">COT-052 OH3439</strain>
    </source>
</reference>
<feature type="domain" description="A-factor biosynthesis hotdog" evidence="1">
    <location>
        <begin position="62"/>
        <end position="173"/>
    </location>
</feature>
<dbReference type="AlphaFoldDB" id="A0A0A2FX74"/>
<dbReference type="InterPro" id="IPR005509">
    <property type="entry name" value="AfsA_hotdog_dom"/>
</dbReference>
<dbReference type="Proteomes" id="UP000030146">
    <property type="component" value="Unassembled WGS sequence"/>
</dbReference>
<dbReference type="EMBL" id="JRAK01000036">
    <property type="protein sequence ID" value="KGN92784.1"/>
    <property type="molecule type" value="Genomic_DNA"/>
</dbReference>
<proteinExistence type="predicted"/>